<dbReference type="RefSeq" id="XP_037187428.1">
    <property type="nucleotide sequence ID" value="XM_037342706.1"/>
</dbReference>
<evidence type="ECO:0000313" key="1">
    <source>
        <dbReference type="EMBL" id="KAF5868479.1"/>
    </source>
</evidence>
<dbReference type="GeneID" id="59266398"/>
<dbReference type="EMBL" id="JABFCT010000022">
    <property type="protein sequence ID" value="KAF5868479.1"/>
    <property type="molecule type" value="Genomic_DNA"/>
</dbReference>
<name>A0A8H6AJ84_9HELO</name>
<evidence type="ECO:0000313" key="2">
    <source>
        <dbReference type="Proteomes" id="UP000531561"/>
    </source>
</evidence>
<proteinExistence type="predicted"/>
<dbReference type="AlphaFoldDB" id="A0A8H6AJ84"/>
<protein>
    <submittedName>
        <fullName evidence="1">Uncharacterized protein</fullName>
    </submittedName>
</protein>
<organism evidence="1 2">
    <name type="scientific">Botrytis fragariae</name>
    <dbReference type="NCBI Taxonomy" id="1964551"/>
    <lineage>
        <taxon>Eukaryota</taxon>
        <taxon>Fungi</taxon>
        <taxon>Dikarya</taxon>
        <taxon>Ascomycota</taxon>
        <taxon>Pezizomycotina</taxon>
        <taxon>Leotiomycetes</taxon>
        <taxon>Helotiales</taxon>
        <taxon>Sclerotiniaceae</taxon>
        <taxon>Botrytis</taxon>
    </lineage>
</organism>
<sequence>MSVAMVDEPNWCMAVLLELEDSWNRFEDVLKMFCYCKTDPKNRGMAQEPSRQMRQSEDQMFHFTIM</sequence>
<comment type="caution">
    <text evidence="1">The sequence shown here is derived from an EMBL/GenBank/DDBJ whole genome shotgun (WGS) entry which is preliminary data.</text>
</comment>
<dbReference type="Proteomes" id="UP000531561">
    <property type="component" value="Unassembled WGS sequence"/>
</dbReference>
<keyword evidence="2" id="KW-1185">Reference proteome</keyword>
<reference evidence="1 2" key="1">
    <citation type="journal article" date="2020" name="Phytopathology">
        <title>A high-quality genome resource of Botrytis fragariae, a new and rapidly spreading fungal pathogen causing strawberry gray mold in the U.S.A.</title>
        <authorList>
            <person name="Wu Y."/>
            <person name="Saski C.A."/>
            <person name="Schnabel G."/>
            <person name="Xiao S."/>
            <person name="Hu M."/>
        </authorList>
    </citation>
    <scope>NUCLEOTIDE SEQUENCE [LARGE SCALE GENOMIC DNA]</scope>
    <source>
        <strain evidence="1 2">BVB16</strain>
    </source>
</reference>
<gene>
    <name evidence="1" type="ORF">Bfra_012390</name>
</gene>
<accession>A0A8H6AJ84</accession>